<dbReference type="Gene3D" id="2.60.40.2870">
    <property type="match status" value="1"/>
</dbReference>
<dbReference type="Pfam" id="PF16219">
    <property type="entry name" value="DUF4879"/>
    <property type="match status" value="1"/>
</dbReference>
<evidence type="ECO:0000313" key="3">
    <source>
        <dbReference type="Proteomes" id="UP001057753"/>
    </source>
</evidence>
<feature type="signal peptide" evidence="1">
    <location>
        <begin position="1"/>
        <end position="27"/>
    </location>
</feature>
<dbReference type="AlphaFoldDB" id="A0A9Q4FV62"/>
<reference evidence="2" key="1">
    <citation type="submission" date="2020-06" db="EMBL/GenBank/DDBJ databases">
        <title>Insight into the genomes of haloalkaliphilic bacilli from Kenyan soda lakes.</title>
        <authorList>
            <person name="Mwirichia R."/>
            <person name="Villamizar G.C."/>
            <person name="Poehlein A."/>
            <person name="Mugweru J."/>
            <person name="Kipnyargis A."/>
            <person name="Kiplimo D."/>
            <person name="Orwa P."/>
            <person name="Daniel R."/>
        </authorList>
    </citation>
    <scope>NUCLEOTIDE SEQUENCE</scope>
    <source>
        <strain evidence="2">B1096_S55</strain>
    </source>
</reference>
<sequence length="160" mass="17985">MIKKFSLLLACLTLVFLGVGTFDSVEAGPAPPLTYMNIDAITSDGGGFEWHYPDQEYMSTGYTASGSEIYIVTYVEGYTSGIYPMIFVDGENVTDQTYRTREKQYLSGSDNIIYGYLDYRTIPLELFEGQEQGVITLFPRDLTSPLNTLSVTRSFNIDWN</sequence>
<name>A0A9Q4FV62_SALAG</name>
<evidence type="ECO:0000313" key="2">
    <source>
        <dbReference type="EMBL" id="MCR6095430.1"/>
    </source>
</evidence>
<feature type="chain" id="PRO_5040291298" evidence="1">
    <location>
        <begin position="28"/>
        <end position="160"/>
    </location>
</feature>
<dbReference type="EMBL" id="JABXYM010000001">
    <property type="protein sequence ID" value="MCR6095430.1"/>
    <property type="molecule type" value="Genomic_DNA"/>
</dbReference>
<evidence type="ECO:0000256" key="1">
    <source>
        <dbReference type="SAM" id="SignalP"/>
    </source>
</evidence>
<gene>
    <name evidence="2" type="ORF">HXA33_02650</name>
</gene>
<comment type="caution">
    <text evidence="2">The sequence shown here is derived from an EMBL/GenBank/DDBJ whole genome shotgun (WGS) entry which is preliminary data.</text>
</comment>
<protein>
    <submittedName>
        <fullName evidence="2">DUF4879 domain-containing protein</fullName>
    </submittedName>
</protein>
<organism evidence="2 3">
    <name type="scientific">Salipaludibacillus agaradhaerens</name>
    <name type="common">Bacillus agaradhaerens</name>
    <dbReference type="NCBI Taxonomy" id="76935"/>
    <lineage>
        <taxon>Bacteria</taxon>
        <taxon>Bacillati</taxon>
        <taxon>Bacillota</taxon>
        <taxon>Bacilli</taxon>
        <taxon>Bacillales</taxon>
        <taxon>Bacillaceae</taxon>
    </lineage>
</organism>
<keyword evidence="1" id="KW-0732">Signal</keyword>
<dbReference type="Proteomes" id="UP001057753">
    <property type="component" value="Unassembled WGS sequence"/>
</dbReference>
<accession>A0A9Q4FV62</accession>
<proteinExistence type="predicted"/>
<dbReference type="InterPro" id="IPR032624">
    <property type="entry name" value="DUF4879"/>
</dbReference>
<dbReference type="RefSeq" id="WP_257820196.1">
    <property type="nucleotide sequence ID" value="NZ_JABXYM010000001.1"/>
</dbReference>
<keyword evidence="3" id="KW-1185">Reference proteome</keyword>